<name>A0A4Y7NGY4_9CRUS</name>
<dbReference type="GO" id="GO:1990481">
    <property type="term" value="P:mRNA pseudouridine synthesis"/>
    <property type="evidence" value="ECO:0007669"/>
    <property type="project" value="TreeGrafter"/>
</dbReference>
<dbReference type="PANTHER" id="PTHR11142">
    <property type="entry name" value="PSEUDOURIDYLATE SYNTHASE"/>
    <property type="match status" value="1"/>
</dbReference>
<keyword evidence="2" id="KW-0819">tRNA processing</keyword>
<dbReference type="FunFam" id="3.30.70.580:FF:000007">
    <property type="entry name" value="tRNA pseudouridine synthase"/>
    <property type="match status" value="1"/>
</dbReference>
<feature type="domain" description="Pseudouridine synthase I TruA alpha/beta" evidence="4">
    <location>
        <begin position="231"/>
        <end position="343"/>
    </location>
</feature>
<keyword evidence="3" id="KW-0413">Isomerase</keyword>
<dbReference type="InterPro" id="IPR020097">
    <property type="entry name" value="PsdUridine_synth_TruA_a/b_dom"/>
</dbReference>
<gene>
    <name evidence="5" type="primary">EOG090X083V</name>
</gene>
<dbReference type="InterPro" id="IPR020103">
    <property type="entry name" value="PsdUridine_synth_cat_dom_sf"/>
</dbReference>
<dbReference type="Gene3D" id="3.30.70.580">
    <property type="entry name" value="Pseudouridine synthase I, catalytic domain, N-terminal subdomain"/>
    <property type="match status" value="1"/>
</dbReference>
<evidence type="ECO:0000256" key="1">
    <source>
        <dbReference type="ARBA" id="ARBA00009375"/>
    </source>
</evidence>
<evidence type="ECO:0000256" key="3">
    <source>
        <dbReference type="ARBA" id="ARBA00023235"/>
    </source>
</evidence>
<dbReference type="Pfam" id="PF01416">
    <property type="entry name" value="PseudoU_synth_1"/>
    <property type="match status" value="1"/>
</dbReference>
<dbReference type="GO" id="GO:0031119">
    <property type="term" value="P:tRNA pseudouridine synthesis"/>
    <property type="evidence" value="ECO:0007669"/>
    <property type="project" value="TreeGrafter"/>
</dbReference>
<dbReference type="GO" id="GO:0003723">
    <property type="term" value="F:RNA binding"/>
    <property type="evidence" value="ECO:0007669"/>
    <property type="project" value="InterPro"/>
</dbReference>
<dbReference type="SUPFAM" id="SSF55120">
    <property type="entry name" value="Pseudouridine synthase"/>
    <property type="match status" value="1"/>
</dbReference>
<dbReference type="InterPro" id="IPR041707">
    <property type="entry name" value="Pus3-like"/>
</dbReference>
<accession>A0A4Y7NGY4</accession>
<protein>
    <submittedName>
        <fullName evidence="5">EOG090X083V</fullName>
    </submittedName>
</protein>
<dbReference type="GO" id="GO:0005737">
    <property type="term" value="C:cytoplasm"/>
    <property type="evidence" value="ECO:0007669"/>
    <property type="project" value="TreeGrafter"/>
</dbReference>
<dbReference type="InterPro" id="IPR001406">
    <property type="entry name" value="PsdUridine_synth_TruA"/>
</dbReference>
<dbReference type="AlphaFoldDB" id="A0A4Y7NGY4"/>
<proteinExistence type="evidence at transcript level"/>
<evidence type="ECO:0000313" key="5">
    <source>
        <dbReference type="EMBL" id="SVE92459.1"/>
    </source>
</evidence>
<dbReference type="Gene3D" id="3.30.70.660">
    <property type="entry name" value="Pseudouridine synthase I, catalytic domain, C-terminal subdomain"/>
    <property type="match status" value="1"/>
</dbReference>
<reference evidence="5" key="1">
    <citation type="submission" date="2018-08" db="EMBL/GenBank/DDBJ databases">
        <authorList>
            <person name="Cornetti L."/>
        </authorList>
    </citation>
    <scope>NUCLEOTIDE SEQUENCE</scope>
    <source>
        <strain evidence="5">CH-H-2</strain>
    </source>
</reference>
<dbReference type="EMBL" id="LR022840">
    <property type="protein sequence ID" value="SVE92459.1"/>
    <property type="molecule type" value="mRNA"/>
</dbReference>
<sequence length="444" mass="51258">MNPQNTVQTKVTNVRKGKGIQEDLHSLSKEVCFIVEELIERIHQMETHVTQLRNLLKPESKANKHDIKNNSRVFDHKKYAKRHVFLQVAYLGWDYSGFVVQEHTEKTIEAELFKALAKTRLVESRETSNYHRCGRTDKGVSSYGQVVSLDLRSNLSEGTGVFIPEGYQAKLGTNDEIYYAGILNRVLPPEIRVIAWAPVAESLSARFDCKQRTYHYYFPKAALDIEKMRHASQHLIGEHDFRNFCKMDVGNGVVKFHRRIIDIHIDALDDKADGYSMYRLKLVGQAFLWHQVRCIVAVLFLVGQGKEEPLVVQQLLDVKQNPRKPQYGMASELPLNLFNCSYSEENCKWVYDADSLRYVITGYQAMWTENIIKTTMLKEMLTDLESLSNIQLENQVKSLVHAIEPKTYLPLMKRQKCESLEERIEHYAKKKRIEVTEADNGAST</sequence>
<dbReference type="GO" id="GO:0005634">
    <property type="term" value="C:nucleus"/>
    <property type="evidence" value="ECO:0007669"/>
    <property type="project" value="TreeGrafter"/>
</dbReference>
<dbReference type="CDD" id="cd02569">
    <property type="entry name" value="PseudoU_synth_ScPus3"/>
    <property type="match status" value="1"/>
</dbReference>
<dbReference type="GO" id="GO:0009982">
    <property type="term" value="F:pseudouridine synthase activity"/>
    <property type="evidence" value="ECO:0007669"/>
    <property type="project" value="InterPro"/>
</dbReference>
<dbReference type="InterPro" id="IPR020095">
    <property type="entry name" value="PsdUridine_synth_TruA_C"/>
</dbReference>
<evidence type="ECO:0000259" key="4">
    <source>
        <dbReference type="Pfam" id="PF01416"/>
    </source>
</evidence>
<organism evidence="5">
    <name type="scientific">Megafenestra aurita</name>
    <dbReference type="NCBI Taxonomy" id="2291010"/>
    <lineage>
        <taxon>Eukaryota</taxon>
        <taxon>Metazoa</taxon>
        <taxon>Ecdysozoa</taxon>
        <taxon>Arthropoda</taxon>
        <taxon>Crustacea</taxon>
        <taxon>Branchiopoda</taxon>
        <taxon>Diplostraca</taxon>
        <taxon>Cladocera</taxon>
        <taxon>Anomopoda</taxon>
        <taxon>Daphniidae</taxon>
        <taxon>Megafenestra</taxon>
    </lineage>
</organism>
<evidence type="ECO:0000256" key="2">
    <source>
        <dbReference type="ARBA" id="ARBA00022694"/>
    </source>
</evidence>
<dbReference type="NCBIfam" id="TIGR00071">
    <property type="entry name" value="hisT_truA"/>
    <property type="match status" value="1"/>
</dbReference>
<dbReference type="HAMAP" id="MF_00171">
    <property type="entry name" value="TruA"/>
    <property type="match status" value="1"/>
</dbReference>
<comment type="similarity">
    <text evidence="1">Belongs to the tRNA pseudouridine synthase TruA family.</text>
</comment>
<dbReference type="PANTHER" id="PTHR11142:SF5">
    <property type="entry name" value="TRNA PSEUDOURIDINE(38_39) SYNTHASE"/>
    <property type="match status" value="1"/>
</dbReference>
<dbReference type="InterPro" id="IPR020094">
    <property type="entry name" value="TruA/RsuA/RluB/E/F_N"/>
</dbReference>